<keyword evidence="1" id="KW-1133">Transmembrane helix</keyword>
<feature type="transmembrane region" description="Helical" evidence="1">
    <location>
        <begin position="78"/>
        <end position="99"/>
    </location>
</feature>
<name>A0A2S8FHB9_9BACT</name>
<evidence type="ECO:0000313" key="2">
    <source>
        <dbReference type="EMBL" id="PQO31569.1"/>
    </source>
</evidence>
<dbReference type="OrthoDB" id="282812at2"/>
<reference evidence="2 3" key="1">
    <citation type="submission" date="2018-02" db="EMBL/GenBank/DDBJ databases">
        <title>Comparative genomes isolates from brazilian mangrove.</title>
        <authorList>
            <person name="Araujo J.E."/>
            <person name="Taketani R.G."/>
            <person name="Silva M.C.P."/>
            <person name="Loureco M.V."/>
            <person name="Andreote F.D."/>
        </authorList>
    </citation>
    <scope>NUCLEOTIDE SEQUENCE [LARGE SCALE GENOMIC DNA]</scope>
    <source>
        <strain evidence="2 3">NAP PRIS-MGV</strain>
    </source>
</reference>
<dbReference type="AlphaFoldDB" id="A0A2S8FHB9"/>
<comment type="caution">
    <text evidence="2">The sequence shown here is derived from an EMBL/GenBank/DDBJ whole genome shotgun (WGS) entry which is preliminary data.</text>
</comment>
<dbReference type="EMBL" id="PUIB01000019">
    <property type="protein sequence ID" value="PQO31569.1"/>
    <property type="molecule type" value="Genomic_DNA"/>
</dbReference>
<dbReference type="Proteomes" id="UP000239388">
    <property type="component" value="Unassembled WGS sequence"/>
</dbReference>
<feature type="transmembrane region" description="Helical" evidence="1">
    <location>
        <begin position="50"/>
        <end position="71"/>
    </location>
</feature>
<evidence type="ECO:0000313" key="3">
    <source>
        <dbReference type="Proteomes" id="UP000239388"/>
    </source>
</evidence>
<dbReference type="RefSeq" id="WP_105356608.1">
    <property type="nucleotide sequence ID" value="NZ_PUIB01000019.1"/>
</dbReference>
<keyword evidence="1" id="KW-0472">Membrane</keyword>
<proteinExistence type="predicted"/>
<organism evidence="2 3">
    <name type="scientific">Blastopirellula marina</name>
    <dbReference type="NCBI Taxonomy" id="124"/>
    <lineage>
        <taxon>Bacteria</taxon>
        <taxon>Pseudomonadati</taxon>
        <taxon>Planctomycetota</taxon>
        <taxon>Planctomycetia</taxon>
        <taxon>Pirellulales</taxon>
        <taxon>Pirellulaceae</taxon>
        <taxon>Blastopirellula</taxon>
    </lineage>
</organism>
<keyword evidence="1" id="KW-0812">Transmembrane</keyword>
<feature type="transmembrane region" description="Helical" evidence="1">
    <location>
        <begin position="105"/>
        <end position="126"/>
    </location>
</feature>
<protein>
    <submittedName>
        <fullName evidence="2">Uncharacterized protein</fullName>
    </submittedName>
</protein>
<evidence type="ECO:0000256" key="1">
    <source>
        <dbReference type="SAM" id="Phobius"/>
    </source>
</evidence>
<sequence>MKILRGQSFPLIFLMLLVAFSAILARIAQPIVQSFQESDVAGSAVELHEWATWSISMVVCGAVVGFIVGWVREKFWPGALLGIFLGAVVGAFCTPFLAVPSALTAIVDLGWLFASLILLVFGTILIERRYGLHVPEAKYVKTLEDDQAKPSHDAAAGEMN</sequence>
<gene>
    <name evidence="2" type="ORF">C5Y98_19310</name>
</gene>
<accession>A0A2S8FHB9</accession>